<evidence type="ECO:0000256" key="1">
    <source>
        <dbReference type="ARBA" id="ARBA00022701"/>
    </source>
</evidence>
<dbReference type="PROSITE" id="PS50067">
    <property type="entry name" value="KINESIN_MOTOR_2"/>
    <property type="match status" value="1"/>
</dbReference>
<protein>
    <recommendedName>
        <fullName evidence="4">Kinesin motor domain-containing protein</fullName>
    </recommendedName>
</protein>
<keyword evidence="2" id="KW-0505">Motor protein</keyword>
<evidence type="ECO:0000256" key="2">
    <source>
        <dbReference type="ARBA" id="ARBA00023175"/>
    </source>
</evidence>
<dbReference type="GO" id="GO:0007018">
    <property type="term" value="P:microtubule-based movement"/>
    <property type="evidence" value="ECO:0007669"/>
    <property type="project" value="InterPro"/>
</dbReference>
<dbReference type="InterPro" id="IPR027417">
    <property type="entry name" value="P-loop_NTPase"/>
</dbReference>
<feature type="domain" description="Kinesin motor" evidence="4">
    <location>
        <begin position="1"/>
        <end position="82"/>
    </location>
</feature>
<dbReference type="Gene3D" id="3.40.850.10">
    <property type="entry name" value="Kinesin motor domain"/>
    <property type="match status" value="1"/>
</dbReference>
<dbReference type="GO" id="GO:0005524">
    <property type="term" value="F:ATP binding"/>
    <property type="evidence" value="ECO:0007669"/>
    <property type="project" value="InterPro"/>
</dbReference>
<dbReference type="InterPro" id="IPR036961">
    <property type="entry name" value="Kinesin_motor_dom_sf"/>
</dbReference>
<dbReference type="Gramene" id="Zm00001eb339830_T001">
    <property type="protein sequence ID" value="Zm00001eb339830_P001"/>
    <property type="gene ID" value="Zm00001eb339830"/>
</dbReference>
<evidence type="ECO:0000313" key="5">
    <source>
        <dbReference type="EnsemblPlants" id="Zm00001eb339830_P001"/>
    </source>
</evidence>
<accession>A0A804UFR0</accession>
<dbReference type="Pfam" id="PF00225">
    <property type="entry name" value="Kinesin"/>
    <property type="match status" value="1"/>
</dbReference>
<organism evidence="5 6">
    <name type="scientific">Zea mays</name>
    <name type="common">Maize</name>
    <dbReference type="NCBI Taxonomy" id="4577"/>
    <lineage>
        <taxon>Eukaryota</taxon>
        <taxon>Viridiplantae</taxon>
        <taxon>Streptophyta</taxon>
        <taxon>Embryophyta</taxon>
        <taxon>Tracheophyta</taxon>
        <taxon>Spermatophyta</taxon>
        <taxon>Magnoliopsida</taxon>
        <taxon>Liliopsida</taxon>
        <taxon>Poales</taxon>
        <taxon>Poaceae</taxon>
        <taxon>PACMAD clade</taxon>
        <taxon>Panicoideae</taxon>
        <taxon>Andropogonodae</taxon>
        <taxon>Andropogoneae</taxon>
        <taxon>Tripsacinae</taxon>
        <taxon>Zea</taxon>
    </lineage>
</organism>
<name>A0A804UFR0_MAIZE</name>
<proteinExistence type="inferred from homology"/>
<keyword evidence="1" id="KW-0493">Microtubule</keyword>
<reference evidence="5" key="2">
    <citation type="submission" date="2019-07" db="EMBL/GenBank/DDBJ databases">
        <authorList>
            <person name="Seetharam A."/>
            <person name="Woodhouse M."/>
            <person name="Cannon E."/>
        </authorList>
    </citation>
    <scope>NUCLEOTIDE SEQUENCE [LARGE SCALE GENOMIC DNA]</scope>
    <source>
        <strain evidence="5">cv. B73</strain>
    </source>
</reference>
<dbReference type="InParanoid" id="A0A804UFR0"/>
<comment type="similarity">
    <text evidence="3">Belongs to the TRAFAC class myosin-kinesin ATPase superfamily. Kinesin family.</text>
</comment>
<dbReference type="InterPro" id="IPR001752">
    <property type="entry name" value="Kinesin_motor_dom"/>
</dbReference>
<sequence length="82" mass="9546">MIIALKVTFLELYNDNEYIAVPKSLEDQRRFREGRQKRPITLVVDGKARRRTVDTALNKQSSRSHAVFSINIQVKEKTLQES</sequence>
<dbReference type="EnsemblPlants" id="Zm00001eb339830_T001">
    <property type="protein sequence ID" value="Zm00001eb339830_P001"/>
    <property type="gene ID" value="Zm00001eb339830"/>
</dbReference>
<dbReference type="SUPFAM" id="SSF52540">
    <property type="entry name" value="P-loop containing nucleoside triphosphate hydrolases"/>
    <property type="match status" value="1"/>
</dbReference>
<dbReference type="GO" id="GO:0003777">
    <property type="term" value="F:microtubule motor activity"/>
    <property type="evidence" value="ECO:0007669"/>
    <property type="project" value="InterPro"/>
</dbReference>
<dbReference type="GO" id="GO:0008017">
    <property type="term" value="F:microtubule binding"/>
    <property type="evidence" value="ECO:0007669"/>
    <property type="project" value="InterPro"/>
</dbReference>
<comment type="caution">
    <text evidence="3">Lacks conserved residue(s) required for the propagation of feature annotation.</text>
</comment>
<dbReference type="AlphaFoldDB" id="A0A804UFR0"/>
<reference evidence="6" key="1">
    <citation type="journal article" date="2009" name="Science">
        <title>The B73 maize genome: complexity, diversity, and dynamics.</title>
        <authorList>
            <person name="Schnable P.S."/>
            <person name="Ware D."/>
            <person name="Fulton R.S."/>
            <person name="Stein J.C."/>
            <person name="Wei F."/>
            <person name="Pasternak S."/>
            <person name="Liang C."/>
            <person name="Zhang J."/>
            <person name="Fulton L."/>
            <person name="Graves T.A."/>
            <person name="Minx P."/>
            <person name="Reily A.D."/>
            <person name="Courtney L."/>
            <person name="Kruchowski S.S."/>
            <person name="Tomlinson C."/>
            <person name="Strong C."/>
            <person name="Delehaunty K."/>
            <person name="Fronick C."/>
            <person name="Courtney B."/>
            <person name="Rock S.M."/>
            <person name="Belter E."/>
            <person name="Du F."/>
            <person name="Kim K."/>
            <person name="Abbott R.M."/>
            <person name="Cotton M."/>
            <person name="Levy A."/>
            <person name="Marchetto P."/>
            <person name="Ochoa K."/>
            <person name="Jackson S.M."/>
            <person name="Gillam B."/>
            <person name="Chen W."/>
            <person name="Yan L."/>
            <person name="Higginbotham J."/>
            <person name="Cardenas M."/>
            <person name="Waligorski J."/>
            <person name="Applebaum E."/>
            <person name="Phelps L."/>
            <person name="Falcone J."/>
            <person name="Kanchi K."/>
            <person name="Thane T."/>
            <person name="Scimone A."/>
            <person name="Thane N."/>
            <person name="Henke J."/>
            <person name="Wang T."/>
            <person name="Ruppert J."/>
            <person name="Shah N."/>
            <person name="Rotter K."/>
            <person name="Hodges J."/>
            <person name="Ingenthron E."/>
            <person name="Cordes M."/>
            <person name="Kohlberg S."/>
            <person name="Sgro J."/>
            <person name="Delgado B."/>
            <person name="Mead K."/>
            <person name="Chinwalla A."/>
            <person name="Leonard S."/>
            <person name="Crouse K."/>
            <person name="Collura K."/>
            <person name="Kudrna D."/>
            <person name="Currie J."/>
            <person name="He R."/>
            <person name="Angelova A."/>
            <person name="Rajasekar S."/>
            <person name="Mueller T."/>
            <person name="Lomeli R."/>
            <person name="Scara G."/>
            <person name="Ko A."/>
            <person name="Delaney K."/>
            <person name="Wissotski M."/>
            <person name="Lopez G."/>
            <person name="Campos D."/>
            <person name="Braidotti M."/>
            <person name="Ashley E."/>
            <person name="Golser W."/>
            <person name="Kim H."/>
            <person name="Lee S."/>
            <person name="Lin J."/>
            <person name="Dujmic Z."/>
            <person name="Kim W."/>
            <person name="Talag J."/>
            <person name="Zuccolo A."/>
            <person name="Fan C."/>
            <person name="Sebastian A."/>
            <person name="Kramer M."/>
            <person name="Spiegel L."/>
            <person name="Nascimento L."/>
            <person name="Zutavern T."/>
            <person name="Miller B."/>
            <person name="Ambroise C."/>
            <person name="Muller S."/>
            <person name="Spooner W."/>
            <person name="Narechania A."/>
            <person name="Ren L."/>
            <person name="Wei S."/>
            <person name="Kumari S."/>
            <person name="Faga B."/>
            <person name="Levy M.J."/>
            <person name="McMahan L."/>
            <person name="Van Buren P."/>
            <person name="Vaughn M.W."/>
            <person name="Ying K."/>
            <person name="Yeh C.-T."/>
            <person name="Emrich S.J."/>
            <person name="Jia Y."/>
            <person name="Kalyanaraman A."/>
            <person name="Hsia A.-P."/>
            <person name="Barbazuk W.B."/>
            <person name="Baucom R.S."/>
            <person name="Brutnell T.P."/>
            <person name="Carpita N.C."/>
            <person name="Chaparro C."/>
            <person name="Chia J.-M."/>
            <person name="Deragon J.-M."/>
            <person name="Estill J.C."/>
            <person name="Fu Y."/>
            <person name="Jeddeloh J.A."/>
            <person name="Han Y."/>
            <person name="Lee H."/>
            <person name="Li P."/>
            <person name="Lisch D.R."/>
            <person name="Liu S."/>
            <person name="Liu Z."/>
            <person name="Nagel D.H."/>
            <person name="McCann M.C."/>
            <person name="SanMiguel P."/>
            <person name="Myers A.M."/>
            <person name="Nettleton D."/>
            <person name="Nguyen J."/>
            <person name="Penning B.W."/>
            <person name="Ponnala L."/>
            <person name="Schneider K.L."/>
            <person name="Schwartz D.C."/>
            <person name="Sharma A."/>
            <person name="Soderlund C."/>
            <person name="Springer N.M."/>
            <person name="Sun Q."/>
            <person name="Wang H."/>
            <person name="Waterman M."/>
            <person name="Westerman R."/>
            <person name="Wolfgruber T.K."/>
            <person name="Yang L."/>
            <person name="Yu Y."/>
            <person name="Zhang L."/>
            <person name="Zhou S."/>
            <person name="Zhu Q."/>
            <person name="Bennetzen J.L."/>
            <person name="Dawe R.K."/>
            <person name="Jiang J."/>
            <person name="Jiang N."/>
            <person name="Presting G.G."/>
            <person name="Wessler S.R."/>
            <person name="Aluru S."/>
            <person name="Martienssen R.A."/>
            <person name="Clifton S.W."/>
            <person name="McCombie W.R."/>
            <person name="Wing R.A."/>
            <person name="Wilson R.K."/>
        </authorList>
    </citation>
    <scope>NUCLEOTIDE SEQUENCE [LARGE SCALE GENOMIC DNA]</scope>
    <source>
        <strain evidence="6">cv. B73</strain>
    </source>
</reference>
<evidence type="ECO:0000256" key="3">
    <source>
        <dbReference type="PROSITE-ProRule" id="PRU00283"/>
    </source>
</evidence>
<reference evidence="5" key="3">
    <citation type="submission" date="2021-05" db="UniProtKB">
        <authorList>
            <consortium name="EnsemblPlants"/>
        </authorList>
    </citation>
    <scope>IDENTIFICATION</scope>
    <source>
        <strain evidence="5">cv. B73</strain>
    </source>
</reference>
<keyword evidence="6" id="KW-1185">Reference proteome</keyword>
<evidence type="ECO:0000259" key="4">
    <source>
        <dbReference type="PROSITE" id="PS50067"/>
    </source>
</evidence>
<dbReference type="GO" id="GO:0005874">
    <property type="term" value="C:microtubule"/>
    <property type="evidence" value="ECO:0007669"/>
    <property type="project" value="UniProtKB-KW"/>
</dbReference>
<evidence type="ECO:0000313" key="6">
    <source>
        <dbReference type="Proteomes" id="UP000007305"/>
    </source>
</evidence>
<dbReference type="Proteomes" id="UP000007305">
    <property type="component" value="Chromosome 8"/>
</dbReference>